<dbReference type="EMBL" id="CP001619">
    <property type="protein sequence ID" value="ACT93077.1"/>
    <property type="molecule type" value="Genomic_DNA"/>
</dbReference>
<sequence>MFWVKNLCLILTGILILESHACAQKPAAPPVSVILDTDMDSDVDDVGALAMLHAYEKRNMARILGIIVTSDEKYSAGCTDAINRWFGRKDIPIGVSQKDSLRTFSRYTRQISERFPTRFTTNADAEDGTALYRKLLAAQPDTSVVIITIGHLTSLARLMTSGPDTISPLNGADLVKRKVKRWSCMGGQFPAGKEANFYRPDPASTIICLAKWELPVTFAGWEAGNQIVTGGPAFKSQSNPNSPTYHAYDLYNGFAGRASWDQLSVLEAIEGTDPYFDLRKDGQCKVAPDGSNQWISLPNGLHGYLSIRSSVATIRERINMLMLGTRNP</sequence>
<feature type="chain" id="PRO_5002972096" evidence="1">
    <location>
        <begin position="24"/>
        <end position="328"/>
    </location>
</feature>
<proteinExistence type="predicted"/>
<dbReference type="Gene3D" id="3.90.245.10">
    <property type="entry name" value="Ribonucleoside hydrolase-like"/>
    <property type="match status" value="1"/>
</dbReference>
<dbReference type="eggNOG" id="COG1957">
    <property type="taxonomic scope" value="Bacteria"/>
</dbReference>
<feature type="domain" description="Inosine/uridine-preferring nucleoside hydrolase" evidence="2">
    <location>
        <begin position="33"/>
        <end position="250"/>
    </location>
</feature>
<evidence type="ECO:0000313" key="4">
    <source>
        <dbReference type="Proteomes" id="UP000002011"/>
    </source>
</evidence>
<dbReference type="PANTHER" id="PTHR43264:SF1">
    <property type="entry name" value="INOSINE_URIDINE-PREFERRING NUCLEOSIDE HYDROLASE DOMAIN-CONTAINING PROTEIN"/>
    <property type="match status" value="1"/>
</dbReference>
<accession>C6VUU0</accession>
<keyword evidence="4" id="KW-1185">Reference proteome</keyword>
<gene>
    <name evidence="3" type="ordered locus">Dfer_1840</name>
</gene>
<dbReference type="OrthoDB" id="128573at2"/>
<evidence type="ECO:0000256" key="1">
    <source>
        <dbReference type="SAM" id="SignalP"/>
    </source>
</evidence>
<feature type="signal peptide" evidence="1">
    <location>
        <begin position="1"/>
        <end position="23"/>
    </location>
</feature>
<evidence type="ECO:0000313" key="3">
    <source>
        <dbReference type="EMBL" id="ACT93077.1"/>
    </source>
</evidence>
<dbReference type="HOGENOM" id="CLU_055874_0_0_10"/>
<dbReference type="KEGG" id="dfe:Dfer_1840"/>
<protein>
    <submittedName>
        <fullName evidence="3">Inosine/uridine-preferring nucleoside hydrolase</fullName>
    </submittedName>
</protein>
<dbReference type="SUPFAM" id="SSF53590">
    <property type="entry name" value="Nucleoside hydrolase"/>
    <property type="match status" value="1"/>
</dbReference>
<reference evidence="3 4" key="1">
    <citation type="journal article" date="2009" name="Stand. Genomic Sci.">
        <title>Complete genome sequence of Dyadobacter fermentans type strain (NS114).</title>
        <authorList>
            <person name="Lang E."/>
            <person name="Lapidus A."/>
            <person name="Chertkov O."/>
            <person name="Brettin T."/>
            <person name="Detter J.C."/>
            <person name="Han C."/>
            <person name="Copeland A."/>
            <person name="Glavina Del Rio T."/>
            <person name="Nolan M."/>
            <person name="Chen F."/>
            <person name="Lucas S."/>
            <person name="Tice H."/>
            <person name="Cheng J.F."/>
            <person name="Land M."/>
            <person name="Hauser L."/>
            <person name="Chang Y.J."/>
            <person name="Jeffries C.D."/>
            <person name="Kopitz M."/>
            <person name="Bruce D."/>
            <person name="Goodwin L."/>
            <person name="Pitluck S."/>
            <person name="Ovchinnikova G."/>
            <person name="Pati A."/>
            <person name="Ivanova N."/>
            <person name="Mavrommatis K."/>
            <person name="Chen A."/>
            <person name="Palaniappan K."/>
            <person name="Chain P."/>
            <person name="Bristow J."/>
            <person name="Eisen J.A."/>
            <person name="Markowitz V."/>
            <person name="Hugenholtz P."/>
            <person name="Goker M."/>
            <person name="Rohde M."/>
            <person name="Kyrpides N.C."/>
            <person name="Klenk H.P."/>
        </authorList>
    </citation>
    <scope>NUCLEOTIDE SEQUENCE [LARGE SCALE GENOMIC DNA]</scope>
    <source>
        <strain evidence="4">ATCC 700827 / DSM 18053 / CIP 107007 / KCTC 52180 / NS114</strain>
    </source>
</reference>
<keyword evidence="3" id="KW-0378">Hydrolase</keyword>
<organism evidence="3 4">
    <name type="scientific">Dyadobacter fermentans (strain ATCC 700827 / DSM 18053 / CIP 107007 / KCTC 52180 / NS114)</name>
    <dbReference type="NCBI Taxonomy" id="471854"/>
    <lineage>
        <taxon>Bacteria</taxon>
        <taxon>Pseudomonadati</taxon>
        <taxon>Bacteroidota</taxon>
        <taxon>Cytophagia</taxon>
        <taxon>Cytophagales</taxon>
        <taxon>Spirosomataceae</taxon>
        <taxon>Dyadobacter</taxon>
    </lineage>
</organism>
<dbReference type="GO" id="GO:0016799">
    <property type="term" value="F:hydrolase activity, hydrolyzing N-glycosyl compounds"/>
    <property type="evidence" value="ECO:0007669"/>
    <property type="project" value="InterPro"/>
</dbReference>
<dbReference type="Proteomes" id="UP000002011">
    <property type="component" value="Chromosome"/>
</dbReference>
<dbReference type="PANTHER" id="PTHR43264">
    <property type="match status" value="1"/>
</dbReference>
<dbReference type="Pfam" id="PF01156">
    <property type="entry name" value="IU_nuc_hydro"/>
    <property type="match status" value="1"/>
</dbReference>
<dbReference type="InterPro" id="IPR001910">
    <property type="entry name" value="Inosine/uridine_hydrolase_dom"/>
</dbReference>
<name>C6VUU0_DYAFD</name>
<evidence type="ECO:0000259" key="2">
    <source>
        <dbReference type="Pfam" id="PF01156"/>
    </source>
</evidence>
<keyword evidence="1" id="KW-0732">Signal</keyword>
<dbReference type="RefSeq" id="WP_015811331.1">
    <property type="nucleotide sequence ID" value="NC_013037.1"/>
</dbReference>
<dbReference type="InterPro" id="IPR036452">
    <property type="entry name" value="Ribo_hydro-like"/>
</dbReference>
<dbReference type="STRING" id="471854.Dfer_1840"/>
<dbReference type="AlphaFoldDB" id="C6VUU0"/>